<dbReference type="AlphaFoldDB" id="A0A0X8XAF9"/>
<reference evidence="2" key="1">
    <citation type="submission" date="2016-02" db="EMBL/GenBank/DDBJ databases">
        <title>Halorhodospira halochloris DSM-1059 complete genome, version 2.</title>
        <authorList>
            <person name="Tsukatani Y."/>
        </authorList>
    </citation>
    <scope>NUCLEOTIDE SEQUENCE</scope>
    <source>
        <strain evidence="2">DSM 1059</strain>
    </source>
</reference>
<feature type="signal peptide" evidence="1">
    <location>
        <begin position="1"/>
        <end position="26"/>
    </location>
</feature>
<organism evidence="2 3">
    <name type="scientific">Halorhodospira halochloris</name>
    <name type="common">Ectothiorhodospira halochloris</name>
    <dbReference type="NCBI Taxonomy" id="1052"/>
    <lineage>
        <taxon>Bacteria</taxon>
        <taxon>Pseudomonadati</taxon>
        <taxon>Pseudomonadota</taxon>
        <taxon>Gammaproteobacteria</taxon>
        <taxon>Chromatiales</taxon>
        <taxon>Ectothiorhodospiraceae</taxon>
        <taxon>Halorhodospira</taxon>
    </lineage>
</organism>
<keyword evidence="1" id="KW-0732">Signal</keyword>
<protein>
    <recommendedName>
        <fullName evidence="4">Outer membrane protein beta-barrel domain-containing protein</fullName>
    </recommendedName>
</protein>
<dbReference type="KEGG" id="hhk:HH1059_17750"/>
<dbReference type="RefSeq" id="WP_096409821.1">
    <property type="nucleotide sequence ID" value="NZ_AP017372.2"/>
</dbReference>
<sequence length="175" mass="18832">MKKKMVRYLGSALCASGLLVAGSASAHSFFFNYGHTPVYTEFDSEIDEDLRANTFEFGTYITNDMRAGLYHEQLTGGDTTADIQGISVEYEALATGDLMTNLGIMVGSGSTGDETSMIADVYGRVALMATESANINAKLAYRTVPDSDFAQEFDDGTDASDLHGILFSIGFGIHF</sequence>
<evidence type="ECO:0000313" key="3">
    <source>
        <dbReference type="Proteomes" id="UP000218890"/>
    </source>
</evidence>
<keyword evidence="3" id="KW-1185">Reference proteome</keyword>
<dbReference type="OrthoDB" id="9847517at2"/>
<dbReference type="Proteomes" id="UP000218890">
    <property type="component" value="Chromosome"/>
</dbReference>
<name>A0A0X8XAF9_HALHR</name>
<proteinExistence type="predicted"/>
<evidence type="ECO:0000313" key="2">
    <source>
        <dbReference type="EMBL" id="BAU58462.1"/>
    </source>
</evidence>
<evidence type="ECO:0000256" key="1">
    <source>
        <dbReference type="SAM" id="SignalP"/>
    </source>
</evidence>
<feature type="chain" id="PRO_5007071617" description="Outer membrane protein beta-barrel domain-containing protein" evidence="1">
    <location>
        <begin position="27"/>
        <end position="175"/>
    </location>
</feature>
<dbReference type="EMBL" id="AP017372">
    <property type="protein sequence ID" value="BAU58462.1"/>
    <property type="molecule type" value="Genomic_DNA"/>
</dbReference>
<gene>
    <name evidence="2" type="ORF">HH1059_17750</name>
</gene>
<accession>A0A0X8XAF9</accession>
<evidence type="ECO:0008006" key="4">
    <source>
        <dbReference type="Google" id="ProtNLM"/>
    </source>
</evidence>